<comment type="caution">
    <text evidence="1">The sequence shown here is derived from an EMBL/GenBank/DDBJ whole genome shotgun (WGS) entry which is preliminary data.</text>
</comment>
<organism evidence="1 2">
    <name type="scientific">Pannonibacter tanglangensis</name>
    <dbReference type="NCBI Taxonomy" id="2750084"/>
    <lineage>
        <taxon>Bacteria</taxon>
        <taxon>Pseudomonadati</taxon>
        <taxon>Pseudomonadota</taxon>
        <taxon>Alphaproteobacteria</taxon>
        <taxon>Hyphomicrobiales</taxon>
        <taxon>Stappiaceae</taxon>
        <taxon>Pannonibacter</taxon>
    </lineage>
</organism>
<dbReference type="SUPFAM" id="SSF53335">
    <property type="entry name" value="S-adenosyl-L-methionine-dependent methyltransferases"/>
    <property type="match status" value="1"/>
</dbReference>
<evidence type="ECO:0008006" key="3">
    <source>
        <dbReference type="Google" id="ProtNLM"/>
    </source>
</evidence>
<evidence type="ECO:0000313" key="1">
    <source>
        <dbReference type="EMBL" id="NBN79822.1"/>
    </source>
</evidence>
<accession>A0A7X5F4W8</accession>
<sequence length="286" mass="30869">MDALERTLMTISCGDCDSLPKVAGAGRIVDGPGFPVQLMHNGVKVRAGGYHGDWMAQVIRALRGHHEPQEELAFHALLRLCRHNTLMVELGCFWAWYSLWYLAEIPGSRAICVEPDAHNRSIGETNAALNGCASRMAFHSAWVGGEDLAAMTLHAESLRQDVTLPCYNFDSVMRLAGGEPIEMLHLDVQGAETSFLRSIGAAGQAGKVRFVVASTHHSSISGSTTTHQDCVAALSGLGARILVEHSVQESFSGDGLVVASFASQDRHVSLPPISRNTPERSLFPDL</sequence>
<protein>
    <recommendedName>
        <fullName evidence="3">FkbM family methyltransferase</fullName>
    </recommendedName>
</protein>
<dbReference type="Proteomes" id="UP000586722">
    <property type="component" value="Unassembled WGS sequence"/>
</dbReference>
<name>A0A7X5F4W8_9HYPH</name>
<dbReference type="Gene3D" id="3.40.50.150">
    <property type="entry name" value="Vaccinia Virus protein VP39"/>
    <property type="match status" value="1"/>
</dbReference>
<dbReference type="EMBL" id="JAABLQ010000002">
    <property type="protein sequence ID" value="NBN79822.1"/>
    <property type="molecule type" value="Genomic_DNA"/>
</dbReference>
<keyword evidence="2" id="KW-1185">Reference proteome</keyword>
<reference evidence="2" key="1">
    <citation type="submission" date="2020-01" db="EMBL/GenBank/DDBJ databases">
        <authorList>
            <person name="Fang Y."/>
            <person name="Sun R."/>
            <person name="Nie L."/>
            <person name="He J."/>
            <person name="Hao L."/>
            <person name="Wang L."/>
            <person name="Su S."/>
            <person name="Lv E."/>
            <person name="Zhang Z."/>
            <person name="Xie R."/>
            <person name="Liu H."/>
        </authorList>
    </citation>
    <scope>NUCLEOTIDE SEQUENCE [LARGE SCALE GENOMIC DNA]</scope>
    <source>
        <strain evidence="2">XCT-53</strain>
    </source>
</reference>
<evidence type="ECO:0000313" key="2">
    <source>
        <dbReference type="Proteomes" id="UP000586722"/>
    </source>
</evidence>
<dbReference type="InterPro" id="IPR029063">
    <property type="entry name" value="SAM-dependent_MTases_sf"/>
</dbReference>
<gene>
    <name evidence="1" type="ORF">GWI72_16215</name>
</gene>
<dbReference type="AlphaFoldDB" id="A0A7X5F4W8"/>
<proteinExistence type="predicted"/>
<dbReference type="RefSeq" id="WP_161709341.1">
    <property type="nucleotide sequence ID" value="NZ_JAABLQ010000002.1"/>
</dbReference>